<protein>
    <recommendedName>
        <fullName evidence="4">NodB homology domain-containing protein</fullName>
    </recommendedName>
</protein>
<feature type="chain" id="PRO_5031210468" description="NodB homology domain-containing protein" evidence="2">
    <location>
        <begin position="18"/>
        <end position="576"/>
    </location>
</feature>
<dbReference type="SUPFAM" id="SSF88713">
    <property type="entry name" value="Glycoside hydrolase/deacetylase"/>
    <property type="match status" value="1"/>
</dbReference>
<gene>
    <name evidence="3" type="ORF">CPEL01642_LOCUS4831</name>
</gene>
<feature type="region of interest" description="Disordered" evidence="1">
    <location>
        <begin position="497"/>
        <end position="516"/>
    </location>
</feature>
<sequence>MLSVLVTLQFLLSSASALVISLATLNSARITTRTISVGAVSMRTPLVSLSMTGVDMWTAPAPPGGFVWGYDTGTITDTDDQWLQTGTVESTSSHMATPPAAEASDTVHSWHDLGIMLSDEAEAADPTQPAPGVSQFYVVPTDEQVHVDLAQQKANYESGAESGMQTEETTSGQQASSSSPPTLASLLHVVVSVDWEGSSFDPENLAAFRQFRADFPNVPLTHFLNAAYFTKLAPDDVIGAVSASDKISSVIRDCDEIGLHIHADNHLLHAAGVVSKKYPSWTNLPDVTGHSVHLNAFEEEEVRQVVAFSCRTLVQFGFDRPRAFRAGGWHAGSSVLDALAVEGFAVDSSEVPQDWLPRNFGDVPELWPNATSVSQPYRIRGGLVEVPNNGCLADYVSSDEMVDNFKAVVRSGRGEPVVLALGFHQETAARFLPRLRSALLEIELRADMMRIPVAYDRMKDVALTVEANDELEAECEAGVEKVCDVLARVESAKRRWRARPDAPRPTPGAARAAVKGESSDLNLSAEEIAKRAWLARQAVEPSWIARKAAAGAQVARGGEESMSEEEKAKQRWLARA</sequence>
<accession>A0A7S0L5Q3</accession>
<evidence type="ECO:0000256" key="1">
    <source>
        <dbReference type="SAM" id="MobiDB-lite"/>
    </source>
</evidence>
<dbReference type="InterPro" id="IPR011330">
    <property type="entry name" value="Glyco_hydro/deAcase_b/a-brl"/>
</dbReference>
<dbReference type="EMBL" id="HBEY01009990">
    <property type="protein sequence ID" value="CAD8601500.1"/>
    <property type="molecule type" value="Transcribed_RNA"/>
</dbReference>
<feature type="region of interest" description="Disordered" evidence="1">
    <location>
        <begin position="156"/>
        <end position="180"/>
    </location>
</feature>
<evidence type="ECO:0000256" key="2">
    <source>
        <dbReference type="SAM" id="SignalP"/>
    </source>
</evidence>
<name>A0A7S0L5Q3_9EUKA</name>
<evidence type="ECO:0008006" key="4">
    <source>
        <dbReference type="Google" id="ProtNLM"/>
    </source>
</evidence>
<dbReference type="GO" id="GO:0005975">
    <property type="term" value="P:carbohydrate metabolic process"/>
    <property type="evidence" value="ECO:0007669"/>
    <property type="project" value="InterPro"/>
</dbReference>
<dbReference type="Gene3D" id="3.20.20.370">
    <property type="entry name" value="Glycoside hydrolase/deacetylase"/>
    <property type="match status" value="1"/>
</dbReference>
<feature type="region of interest" description="Disordered" evidence="1">
    <location>
        <begin position="554"/>
        <end position="576"/>
    </location>
</feature>
<dbReference type="AlphaFoldDB" id="A0A7S0L5Q3"/>
<evidence type="ECO:0000313" key="3">
    <source>
        <dbReference type="EMBL" id="CAD8601500.1"/>
    </source>
</evidence>
<keyword evidence="2" id="KW-0732">Signal</keyword>
<reference evidence="3" key="1">
    <citation type="submission" date="2021-01" db="EMBL/GenBank/DDBJ databases">
        <authorList>
            <person name="Corre E."/>
            <person name="Pelletier E."/>
            <person name="Niang G."/>
            <person name="Scheremetjew M."/>
            <person name="Finn R."/>
            <person name="Kale V."/>
            <person name="Holt S."/>
            <person name="Cochrane G."/>
            <person name="Meng A."/>
            <person name="Brown T."/>
            <person name="Cohen L."/>
        </authorList>
    </citation>
    <scope>NUCLEOTIDE SEQUENCE</scope>
    <source>
        <strain evidence="3">PLY182g</strain>
    </source>
</reference>
<feature type="compositionally biased region" description="Polar residues" evidence="1">
    <location>
        <begin position="163"/>
        <end position="174"/>
    </location>
</feature>
<feature type="signal peptide" evidence="2">
    <location>
        <begin position="1"/>
        <end position="17"/>
    </location>
</feature>
<organism evidence="3">
    <name type="scientific">Coccolithus braarudii</name>
    <dbReference type="NCBI Taxonomy" id="221442"/>
    <lineage>
        <taxon>Eukaryota</taxon>
        <taxon>Haptista</taxon>
        <taxon>Haptophyta</taxon>
        <taxon>Prymnesiophyceae</taxon>
        <taxon>Coccolithales</taxon>
        <taxon>Coccolithaceae</taxon>
        <taxon>Coccolithus</taxon>
    </lineage>
</organism>
<proteinExistence type="predicted"/>